<organism evidence="1 2">
    <name type="scientific">Pseudomonas alloputida</name>
    <dbReference type="NCBI Taxonomy" id="1940621"/>
    <lineage>
        <taxon>Bacteria</taxon>
        <taxon>Pseudomonadati</taxon>
        <taxon>Pseudomonadota</taxon>
        <taxon>Gammaproteobacteria</taxon>
        <taxon>Pseudomonadales</taxon>
        <taxon>Pseudomonadaceae</taxon>
        <taxon>Pseudomonas</taxon>
    </lineage>
</organism>
<proteinExistence type="predicted"/>
<dbReference type="AlphaFoldDB" id="A0AAW7HGT1"/>
<comment type="caution">
    <text evidence="1">The sequence shown here is derived from an EMBL/GenBank/DDBJ whole genome shotgun (WGS) entry which is preliminary data.</text>
</comment>
<dbReference type="Proteomes" id="UP001165439">
    <property type="component" value="Unassembled WGS sequence"/>
</dbReference>
<reference evidence="1" key="1">
    <citation type="submission" date="2023-06" db="EMBL/GenBank/DDBJ databases">
        <title>MBL-encoding genomic islands in Pseudomonas spp. in Poland.</title>
        <authorList>
            <person name="Urbanowicz P."/>
            <person name="Izdebski R."/>
            <person name="Biedrzycka M."/>
            <person name="Gniadkowski M."/>
        </authorList>
    </citation>
    <scope>NUCLEOTIDE SEQUENCE</scope>
    <source>
        <strain evidence="1">NMI5768_13</strain>
    </source>
</reference>
<name>A0AAW7HGT1_9PSED</name>
<protein>
    <submittedName>
        <fullName evidence="1">Uncharacterized protein</fullName>
    </submittedName>
</protein>
<sequence length="101" mass="11520">MDTNKMTALKARDIARAKDPAFAVDTILAGVAKAAEAGKYEYTIRDYGFGTSCYCNEKDYPELCKAILKELRGLGYRCTVRAVERQFVDMWLEVRWDEVKP</sequence>
<gene>
    <name evidence="1" type="ORF">LU674_013045</name>
</gene>
<evidence type="ECO:0000313" key="2">
    <source>
        <dbReference type="Proteomes" id="UP001165439"/>
    </source>
</evidence>
<accession>A0AAW7HGT1</accession>
<dbReference type="GeneID" id="83680961"/>
<dbReference type="RefSeq" id="WP_232856882.1">
    <property type="nucleotide sequence ID" value="NZ_CP128540.1"/>
</dbReference>
<evidence type="ECO:0000313" key="1">
    <source>
        <dbReference type="EMBL" id="MDM3953241.1"/>
    </source>
</evidence>
<dbReference type="EMBL" id="JAJSRF020000001">
    <property type="protein sequence ID" value="MDM3953241.1"/>
    <property type="molecule type" value="Genomic_DNA"/>
</dbReference>